<proteinExistence type="predicted"/>
<dbReference type="Proteomes" id="UP000238327">
    <property type="component" value="Chromosome"/>
</dbReference>
<accession>A0A2R3QWM7</accession>
<sequence>MISPGTKSPHGGGLGGNGLCCSLNRKQGGYMGLVIERKRGQAIHILFDENMSDQDMLDLIRSGITVRVTDIGKHGTKTRIGIDAPEAITVLREELLERHRSCG</sequence>
<dbReference type="EMBL" id="CP027657">
    <property type="protein sequence ID" value="AVO56156.1"/>
    <property type="molecule type" value="Genomic_DNA"/>
</dbReference>
<dbReference type="Gene3D" id="2.60.40.4380">
    <property type="entry name" value="Translational regulator CsrA"/>
    <property type="match status" value="1"/>
</dbReference>
<organism evidence="2 3">
    <name type="scientific">Ectopseudomonas mendocina</name>
    <name type="common">Pseudomonas mendocina</name>
    <dbReference type="NCBI Taxonomy" id="300"/>
    <lineage>
        <taxon>Bacteria</taxon>
        <taxon>Pseudomonadati</taxon>
        <taxon>Pseudomonadota</taxon>
        <taxon>Gammaproteobacteria</taxon>
        <taxon>Pseudomonadales</taxon>
        <taxon>Pseudomonadaceae</taxon>
        <taxon>Ectopseudomonas</taxon>
    </lineage>
</organism>
<dbReference type="AlphaFoldDB" id="A0A2R3QWM7"/>
<name>A0A2R3QWM7_ECTME</name>
<gene>
    <name evidence="2" type="ORF">C7A17_26575</name>
</gene>
<keyword evidence="1" id="KW-0010">Activator</keyword>
<evidence type="ECO:0000313" key="2">
    <source>
        <dbReference type="EMBL" id="AVO56156.1"/>
    </source>
</evidence>
<evidence type="ECO:0008006" key="4">
    <source>
        <dbReference type="Google" id="ProtNLM"/>
    </source>
</evidence>
<protein>
    <recommendedName>
        <fullName evidence="4">Carbon storage regulator</fullName>
    </recommendedName>
</protein>
<dbReference type="InterPro" id="IPR003751">
    <property type="entry name" value="CsrA"/>
</dbReference>
<dbReference type="GO" id="GO:0006109">
    <property type="term" value="P:regulation of carbohydrate metabolic process"/>
    <property type="evidence" value="ECO:0007669"/>
    <property type="project" value="InterPro"/>
</dbReference>
<dbReference type="GO" id="GO:0006402">
    <property type="term" value="P:mRNA catabolic process"/>
    <property type="evidence" value="ECO:0007669"/>
    <property type="project" value="InterPro"/>
</dbReference>
<dbReference type="Pfam" id="PF02599">
    <property type="entry name" value="CsrA"/>
    <property type="match status" value="1"/>
</dbReference>
<dbReference type="GO" id="GO:0003723">
    <property type="term" value="F:RNA binding"/>
    <property type="evidence" value="ECO:0007669"/>
    <property type="project" value="InterPro"/>
</dbReference>
<evidence type="ECO:0000313" key="3">
    <source>
        <dbReference type="Proteomes" id="UP000238327"/>
    </source>
</evidence>
<reference evidence="2 3" key="1">
    <citation type="submission" date="2018-03" db="EMBL/GenBank/DDBJ databases">
        <title>Complete genome sequence and methylome analysis of Pseudomonas mendocina NEB 698.</title>
        <authorList>
            <person name="Morgan R.D."/>
        </authorList>
    </citation>
    <scope>NUCLEOTIDE SEQUENCE [LARGE SCALE GENOMIC DNA]</scope>
    <source>
        <strain evidence="2 3">NEB698</strain>
    </source>
</reference>
<dbReference type="SUPFAM" id="SSF117130">
    <property type="entry name" value="CsrA-like"/>
    <property type="match status" value="1"/>
</dbReference>
<evidence type="ECO:0000256" key="1">
    <source>
        <dbReference type="ARBA" id="ARBA00023159"/>
    </source>
</evidence>
<dbReference type="InterPro" id="IPR036107">
    <property type="entry name" value="CsrA_sf"/>
</dbReference>